<dbReference type="GO" id="GO:0015420">
    <property type="term" value="F:ABC-type vitamin B12 transporter activity"/>
    <property type="evidence" value="ECO:0007669"/>
    <property type="project" value="UniProtKB-UniRule"/>
</dbReference>
<accession>A0A832ZEZ8</accession>
<dbReference type="GO" id="GO:0009236">
    <property type="term" value="P:cobalamin biosynthetic process"/>
    <property type="evidence" value="ECO:0007669"/>
    <property type="project" value="UniProtKB-UniRule"/>
</dbReference>
<keyword evidence="6 11" id="KW-1003">Cell membrane</keyword>
<gene>
    <name evidence="11" type="primary">cobD</name>
    <name evidence="12" type="ORF">EYH13_02140</name>
</gene>
<evidence type="ECO:0000256" key="5">
    <source>
        <dbReference type="ARBA" id="ARBA00016185"/>
    </source>
</evidence>
<evidence type="ECO:0000256" key="9">
    <source>
        <dbReference type="ARBA" id="ARBA00022989"/>
    </source>
</evidence>
<proteinExistence type="inferred from homology"/>
<evidence type="ECO:0000256" key="10">
    <source>
        <dbReference type="ARBA" id="ARBA00023136"/>
    </source>
</evidence>
<dbReference type="NCBIfam" id="TIGR00380">
    <property type="entry name" value="cobal_cbiB"/>
    <property type="match status" value="1"/>
</dbReference>
<name>A0A832ZEZ8_9EURY</name>
<dbReference type="EMBL" id="DQUG01000087">
    <property type="protein sequence ID" value="HIP74953.1"/>
    <property type="molecule type" value="Genomic_DNA"/>
</dbReference>
<evidence type="ECO:0000256" key="4">
    <source>
        <dbReference type="ARBA" id="ARBA00006263"/>
    </source>
</evidence>
<evidence type="ECO:0000256" key="7">
    <source>
        <dbReference type="ARBA" id="ARBA00022573"/>
    </source>
</evidence>
<feature type="transmembrane region" description="Helical" evidence="11">
    <location>
        <begin position="47"/>
        <end position="67"/>
    </location>
</feature>
<evidence type="ECO:0000313" key="13">
    <source>
        <dbReference type="Proteomes" id="UP000649326"/>
    </source>
</evidence>
<evidence type="ECO:0000313" key="12">
    <source>
        <dbReference type="EMBL" id="HIP74953.1"/>
    </source>
</evidence>
<comment type="subcellular location">
    <subcellularLocation>
        <location evidence="2 11">Cell membrane</location>
        <topology evidence="2 11">Multi-pass membrane protein</topology>
    </subcellularLocation>
</comment>
<dbReference type="AlphaFoldDB" id="A0A832ZEZ8"/>
<evidence type="ECO:0000256" key="6">
    <source>
        <dbReference type="ARBA" id="ARBA00022475"/>
    </source>
</evidence>
<keyword evidence="8 11" id="KW-0812">Transmembrane</keyword>
<feature type="transmembrane region" description="Helical" evidence="11">
    <location>
        <begin position="267"/>
        <end position="284"/>
    </location>
</feature>
<evidence type="ECO:0000256" key="3">
    <source>
        <dbReference type="ARBA" id="ARBA00004953"/>
    </source>
</evidence>
<organism evidence="12 13">
    <name type="scientific">Thermococcus paralvinellae</name>
    <dbReference type="NCBI Taxonomy" id="582419"/>
    <lineage>
        <taxon>Archaea</taxon>
        <taxon>Methanobacteriati</taxon>
        <taxon>Methanobacteriota</taxon>
        <taxon>Thermococci</taxon>
        <taxon>Thermococcales</taxon>
        <taxon>Thermococcaceae</taxon>
        <taxon>Thermococcus</taxon>
    </lineage>
</organism>
<comment type="caution">
    <text evidence="11">Lacks conserved residue(s) required for the propagation of feature annotation.</text>
</comment>
<comment type="similarity">
    <text evidence="4 11">Belongs to the CobD/CbiB family.</text>
</comment>
<comment type="caution">
    <text evidence="12">The sequence shown here is derived from an EMBL/GenBank/DDBJ whole genome shotgun (WGS) entry which is preliminary data.</text>
</comment>
<dbReference type="Proteomes" id="UP000649326">
    <property type="component" value="Unassembled WGS sequence"/>
</dbReference>
<evidence type="ECO:0000256" key="2">
    <source>
        <dbReference type="ARBA" id="ARBA00004651"/>
    </source>
</evidence>
<keyword evidence="7 11" id="KW-0169">Cobalamin biosynthesis</keyword>
<dbReference type="PANTHER" id="PTHR34308:SF1">
    <property type="entry name" value="COBALAMIN BIOSYNTHESIS PROTEIN CBIB"/>
    <property type="match status" value="1"/>
</dbReference>
<sequence>MEHLWMFVLAIIWDLTLGEPPIFLHPTVWFGKLIDFFDRHYRRKNPALDFVAGAFASLFVIAFAFALSRLPGFLSEWGFALGVYLLKSSFAIKSLVQHVKNTIREDIAEQRRYVSWIVSRDVSKLDRPHLNSATIESLAENITDSVVAPLFYYTLFGLSGALVYRAVNTLDAMIGYKNERHLYFGKFAARLDDLLNFLPSRITVLLFLPFNPGKVIKYWRRAKFKINADKPISAMSAVLGVWLEKEGVYRFEGREPMLDDIGRALRIYWIVVGEWILVCSMILLRGCLNV</sequence>
<comment type="function">
    <text evidence="1 11">Converts cobyric acid to cobinamide by the addition of aminopropanol on the F carboxylic group.</text>
</comment>
<dbReference type="InterPro" id="IPR004485">
    <property type="entry name" value="Cobalamin_biosynth_CobD/CbiB"/>
</dbReference>
<evidence type="ECO:0000256" key="11">
    <source>
        <dbReference type="HAMAP-Rule" id="MF_00024"/>
    </source>
</evidence>
<evidence type="ECO:0000256" key="8">
    <source>
        <dbReference type="ARBA" id="ARBA00022692"/>
    </source>
</evidence>
<dbReference type="Pfam" id="PF03186">
    <property type="entry name" value="CobD_Cbib"/>
    <property type="match status" value="1"/>
</dbReference>
<feature type="transmembrane region" description="Helical" evidence="11">
    <location>
        <begin position="6"/>
        <end position="26"/>
    </location>
</feature>
<keyword evidence="10 11" id="KW-0472">Membrane</keyword>
<reference evidence="12" key="1">
    <citation type="journal article" date="2020" name="ISME J.">
        <title>Gammaproteobacteria mediating utilization of methyl-, sulfur- and petroleum organic compounds in deep ocean hydrothermal plumes.</title>
        <authorList>
            <person name="Zhou Z."/>
            <person name="Liu Y."/>
            <person name="Pan J."/>
            <person name="Cron B.R."/>
            <person name="Toner B.M."/>
            <person name="Anantharaman K."/>
            <person name="Breier J.A."/>
            <person name="Dick G.J."/>
            <person name="Li M."/>
        </authorList>
    </citation>
    <scope>NUCLEOTIDE SEQUENCE</scope>
    <source>
        <strain evidence="12">SZUA-1451</strain>
    </source>
</reference>
<dbReference type="GO" id="GO:0048472">
    <property type="term" value="F:threonine-phosphate decarboxylase activity"/>
    <property type="evidence" value="ECO:0007669"/>
    <property type="project" value="InterPro"/>
</dbReference>
<dbReference type="GO" id="GO:0005886">
    <property type="term" value="C:plasma membrane"/>
    <property type="evidence" value="ECO:0007669"/>
    <property type="project" value="UniProtKB-SubCell"/>
</dbReference>
<keyword evidence="9 11" id="KW-1133">Transmembrane helix</keyword>
<protein>
    <recommendedName>
        <fullName evidence="5 11">Probable cobalamin biosynthesis protein CobD</fullName>
    </recommendedName>
</protein>
<dbReference type="UniPathway" id="UPA00148"/>
<comment type="pathway">
    <text evidence="3 11">Cofactor biosynthesis; adenosylcobalamin biosynthesis.</text>
</comment>
<dbReference type="PANTHER" id="PTHR34308">
    <property type="entry name" value="COBALAMIN BIOSYNTHESIS PROTEIN CBIB"/>
    <property type="match status" value="1"/>
</dbReference>
<feature type="transmembrane region" description="Helical" evidence="11">
    <location>
        <begin position="150"/>
        <end position="167"/>
    </location>
</feature>
<dbReference type="HAMAP" id="MF_00024">
    <property type="entry name" value="CobD_CbiB"/>
    <property type="match status" value="1"/>
</dbReference>
<evidence type="ECO:0000256" key="1">
    <source>
        <dbReference type="ARBA" id="ARBA00003384"/>
    </source>
</evidence>